<reference evidence="7 8" key="1">
    <citation type="submission" date="2006-03" db="EMBL/GenBank/DDBJ databases">
        <authorList>
            <person name="Pinhassi J."/>
            <person name="Pedros-Alio C."/>
            <person name="Ferriera S."/>
            <person name="Johnson J."/>
            <person name="Kravitz S."/>
            <person name="Halpern A."/>
            <person name="Remington K."/>
            <person name="Beeson K."/>
            <person name="Tran B."/>
            <person name="Rogers Y.-H."/>
            <person name="Friedman R."/>
            <person name="Venter J.C."/>
        </authorList>
    </citation>
    <scope>NUCLEOTIDE SEQUENCE [LARGE SCALE GENOMIC DNA]</scope>
    <source>
        <strain evidence="7 8">RED65</strain>
    </source>
</reference>
<dbReference type="PANTHER" id="PTHR21392:SF0">
    <property type="entry name" value="TRNA-URIDINE AMINOCARBOXYPROPYLTRANSFERASE 2"/>
    <property type="match status" value="1"/>
</dbReference>
<dbReference type="GO" id="GO:0016432">
    <property type="term" value="F:tRNA-uridine aminocarboxypropyltransferase activity"/>
    <property type="evidence" value="ECO:0007669"/>
    <property type="project" value="UniProtKB-EC"/>
</dbReference>
<dbReference type="AlphaFoldDB" id="Q1N6H1"/>
<dbReference type="Proteomes" id="UP000004263">
    <property type="component" value="Unassembled WGS sequence"/>
</dbReference>
<protein>
    <recommendedName>
        <fullName evidence="1">tRNA-uridine aminocarboxypropyltransferase</fullName>
        <ecNumber evidence="1">2.5.1.25</ecNumber>
    </recommendedName>
</protein>
<evidence type="ECO:0000313" key="8">
    <source>
        <dbReference type="Proteomes" id="UP000004263"/>
    </source>
</evidence>
<accession>Q1N6H1</accession>
<dbReference type="GO" id="GO:0008033">
    <property type="term" value="P:tRNA processing"/>
    <property type="evidence" value="ECO:0007669"/>
    <property type="project" value="UniProtKB-KW"/>
</dbReference>
<evidence type="ECO:0000256" key="4">
    <source>
        <dbReference type="ARBA" id="ARBA00022694"/>
    </source>
</evidence>
<dbReference type="STRING" id="207949.RED65_09524"/>
<dbReference type="InterPro" id="IPR005636">
    <property type="entry name" value="DTW"/>
</dbReference>
<sequence length="122" mass="14041">MEHHVWHRQHHALSQQLANHTLVYPSDDPNPEQSIPPGPLLLIDSTWQQSKKILRQSPWLAKLPKVHISPQRSYYTLRRNQIIGGLSTLEAAAHLIAARGDKQTSEKLVQFLLSFQAQYKKH</sequence>
<evidence type="ECO:0000259" key="6">
    <source>
        <dbReference type="SMART" id="SM01144"/>
    </source>
</evidence>
<proteinExistence type="inferred from homology"/>
<comment type="similarity">
    <text evidence="5">Belongs to the TDD superfamily. DTWD2 family.</text>
</comment>
<dbReference type="EMBL" id="AAQH01000001">
    <property type="protein sequence ID" value="EAT13621.1"/>
    <property type="molecule type" value="Genomic_DNA"/>
</dbReference>
<keyword evidence="3" id="KW-0949">S-adenosyl-L-methionine</keyword>
<evidence type="ECO:0000256" key="5">
    <source>
        <dbReference type="ARBA" id="ARBA00034489"/>
    </source>
</evidence>
<gene>
    <name evidence="7" type="ORF">RED65_09524</name>
</gene>
<evidence type="ECO:0000256" key="2">
    <source>
        <dbReference type="ARBA" id="ARBA00022679"/>
    </source>
</evidence>
<dbReference type="PANTHER" id="PTHR21392">
    <property type="entry name" value="TRNA-URIDINE AMINOCARBOXYPROPYLTRANSFERASE 2"/>
    <property type="match status" value="1"/>
</dbReference>
<name>Q1N6H1_9GAMM</name>
<evidence type="ECO:0000313" key="7">
    <source>
        <dbReference type="EMBL" id="EAT13621.1"/>
    </source>
</evidence>
<evidence type="ECO:0000256" key="1">
    <source>
        <dbReference type="ARBA" id="ARBA00012386"/>
    </source>
</evidence>
<keyword evidence="2" id="KW-0808">Transferase</keyword>
<keyword evidence="4" id="KW-0819">tRNA processing</keyword>
<evidence type="ECO:0000256" key="3">
    <source>
        <dbReference type="ARBA" id="ARBA00022691"/>
    </source>
</evidence>
<dbReference type="EC" id="2.5.1.25" evidence="1"/>
<dbReference type="InterPro" id="IPR039262">
    <property type="entry name" value="DTWD2/TAPT"/>
</dbReference>
<keyword evidence="8" id="KW-1185">Reference proteome</keyword>
<organism evidence="7 8">
    <name type="scientific">Bermanella marisrubri</name>
    <dbReference type="NCBI Taxonomy" id="207949"/>
    <lineage>
        <taxon>Bacteria</taxon>
        <taxon>Pseudomonadati</taxon>
        <taxon>Pseudomonadota</taxon>
        <taxon>Gammaproteobacteria</taxon>
        <taxon>Oceanospirillales</taxon>
        <taxon>Oceanospirillaceae</taxon>
        <taxon>Bermanella</taxon>
    </lineage>
</organism>
<dbReference type="SMART" id="SM01144">
    <property type="entry name" value="DTW"/>
    <property type="match status" value="1"/>
</dbReference>
<comment type="caution">
    <text evidence="7">The sequence shown here is derived from an EMBL/GenBank/DDBJ whole genome shotgun (WGS) entry which is preliminary data.</text>
</comment>
<dbReference type="Pfam" id="PF03942">
    <property type="entry name" value="DTW"/>
    <property type="match status" value="1"/>
</dbReference>
<feature type="domain" description="DTW" evidence="6">
    <location>
        <begin position="1"/>
        <end position="121"/>
    </location>
</feature>
<dbReference type="HOGENOM" id="CLU_066458_1_1_6"/>